<dbReference type="InterPro" id="IPR020843">
    <property type="entry name" value="ER"/>
</dbReference>
<proteinExistence type="inferred from homology"/>
<sequence length="343" mass="36814">MKTKAAVLYEIGKELVVDDLEIPELERGQVLVKILYSGLCGSQLNEIKGRKGEDKYLPHLLGHEGSGIVEKVGPGVKKFKKGDFVVLTWIKGSGIDAPSCKYKKNSQTINSGAISTFSNFSVISENRLVKISKKIPADIAALLGCAFPTGAGIIKNILRVKKGSSIAIFGIGGIGSSAVLAAKFFGCAKIIAVDIYEHKLEFAKELGATHTINTKNEDAATKIKELTGGLCVDYSVECSGNGKAMETAFESLHDKGIAVIAGNLAKGEKISIDPFDLIKGKKIFGTWGGETNLDKDIPLYAKMYLAGKLKLDKLITQKYGLGEINNAFAELENGEIIRGLIKF</sequence>
<dbReference type="SUPFAM" id="SSF50129">
    <property type="entry name" value="GroES-like"/>
    <property type="match status" value="2"/>
</dbReference>
<organism evidence="8 9">
    <name type="scientific">Candidatus Naiadarchaeum limnaeum</name>
    <dbReference type="NCBI Taxonomy" id="2756139"/>
    <lineage>
        <taxon>Archaea</taxon>
        <taxon>Candidatus Undinarchaeota</taxon>
        <taxon>Candidatus Undinarchaeia</taxon>
        <taxon>Candidatus Naiadarchaeales</taxon>
        <taxon>Candidatus Naiadarchaeaceae</taxon>
        <taxon>Candidatus Naiadarchaeum</taxon>
    </lineage>
</organism>
<dbReference type="EMBL" id="DVAB01000012">
    <property type="protein sequence ID" value="HIK00167.1"/>
    <property type="molecule type" value="Genomic_DNA"/>
</dbReference>
<dbReference type="SMART" id="SM00829">
    <property type="entry name" value="PKS_ER"/>
    <property type="match status" value="1"/>
</dbReference>
<dbReference type="AlphaFoldDB" id="A0A832UR77"/>
<dbReference type="PROSITE" id="PS00059">
    <property type="entry name" value="ADH_ZINC"/>
    <property type="match status" value="1"/>
</dbReference>
<evidence type="ECO:0000259" key="7">
    <source>
        <dbReference type="SMART" id="SM00829"/>
    </source>
</evidence>
<evidence type="ECO:0000256" key="5">
    <source>
        <dbReference type="ARBA" id="ARBA00023027"/>
    </source>
</evidence>
<evidence type="ECO:0000256" key="1">
    <source>
        <dbReference type="ARBA" id="ARBA00001947"/>
    </source>
</evidence>
<evidence type="ECO:0000256" key="6">
    <source>
        <dbReference type="RuleBase" id="RU361277"/>
    </source>
</evidence>
<dbReference type="PANTHER" id="PTHR43880">
    <property type="entry name" value="ALCOHOL DEHYDROGENASE"/>
    <property type="match status" value="1"/>
</dbReference>
<keyword evidence="5" id="KW-0520">NAD</keyword>
<evidence type="ECO:0000256" key="3">
    <source>
        <dbReference type="ARBA" id="ARBA00022833"/>
    </source>
</evidence>
<dbReference type="InterPro" id="IPR013149">
    <property type="entry name" value="ADH-like_C"/>
</dbReference>
<reference evidence="8 9" key="1">
    <citation type="journal article" name="Nat. Commun.">
        <title>Undinarchaeota illuminate DPANN phylogeny and the impact of gene transfer on archaeal evolution.</title>
        <authorList>
            <person name="Dombrowski N."/>
            <person name="Williams T.A."/>
            <person name="Sun J."/>
            <person name="Woodcroft B.J."/>
            <person name="Lee J.H."/>
            <person name="Minh B.Q."/>
            <person name="Rinke C."/>
            <person name="Spang A."/>
        </authorList>
    </citation>
    <scope>NUCLEOTIDE SEQUENCE [LARGE SCALE GENOMIC DNA]</scope>
    <source>
        <strain evidence="8">MAG_bin1129</strain>
    </source>
</reference>
<dbReference type="Proteomes" id="UP000646946">
    <property type="component" value="Unassembled WGS sequence"/>
</dbReference>
<gene>
    <name evidence="8" type="ORF">H1016_01355</name>
</gene>
<evidence type="ECO:0000313" key="8">
    <source>
        <dbReference type="EMBL" id="HIK00167.1"/>
    </source>
</evidence>
<dbReference type="Pfam" id="PF08240">
    <property type="entry name" value="ADH_N"/>
    <property type="match status" value="1"/>
</dbReference>
<comment type="similarity">
    <text evidence="6">Belongs to the zinc-containing alcohol dehydrogenase family.</text>
</comment>
<comment type="caution">
    <text evidence="8">The sequence shown here is derived from an EMBL/GenBank/DDBJ whole genome shotgun (WGS) entry which is preliminary data.</text>
</comment>
<evidence type="ECO:0000313" key="9">
    <source>
        <dbReference type="Proteomes" id="UP000646946"/>
    </source>
</evidence>
<keyword evidence="9" id="KW-1185">Reference proteome</keyword>
<accession>A0A832UR77</accession>
<dbReference type="InterPro" id="IPR013154">
    <property type="entry name" value="ADH-like_N"/>
</dbReference>
<dbReference type="GO" id="GO:0005829">
    <property type="term" value="C:cytosol"/>
    <property type="evidence" value="ECO:0007669"/>
    <property type="project" value="TreeGrafter"/>
</dbReference>
<dbReference type="PANTHER" id="PTHR43880:SF12">
    <property type="entry name" value="ALCOHOL DEHYDROGENASE CLASS-3"/>
    <property type="match status" value="1"/>
</dbReference>
<protein>
    <submittedName>
        <fullName evidence="8">Zinc-binding dehydrogenase</fullName>
    </submittedName>
</protein>
<dbReference type="GO" id="GO:0008270">
    <property type="term" value="F:zinc ion binding"/>
    <property type="evidence" value="ECO:0007669"/>
    <property type="project" value="InterPro"/>
</dbReference>
<dbReference type="FunFam" id="3.40.50.720:FF:000003">
    <property type="entry name" value="S-(hydroxymethyl)glutathione dehydrogenase"/>
    <property type="match status" value="1"/>
</dbReference>
<dbReference type="Gene3D" id="3.90.180.10">
    <property type="entry name" value="Medium-chain alcohol dehydrogenases, catalytic domain"/>
    <property type="match status" value="1"/>
</dbReference>
<dbReference type="GO" id="GO:0046294">
    <property type="term" value="P:formaldehyde catabolic process"/>
    <property type="evidence" value="ECO:0007669"/>
    <property type="project" value="TreeGrafter"/>
</dbReference>
<dbReference type="InterPro" id="IPR002328">
    <property type="entry name" value="ADH_Zn_CS"/>
</dbReference>
<keyword evidence="4" id="KW-0560">Oxidoreductase</keyword>
<keyword evidence="2 6" id="KW-0479">Metal-binding</keyword>
<dbReference type="GO" id="GO:0051903">
    <property type="term" value="F:S-(hydroxymethyl)glutathione dehydrogenase [NAD(P)+] activity"/>
    <property type="evidence" value="ECO:0007669"/>
    <property type="project" value="TreeGrafter"/>
</dbReference>
<evidence type="ECO:0000256" key="2">
    <source>
        <dbReference type="ARBA" id="ARBA00022723"/>
    </source>
</evidence>
<name>A0A832UR77_9ARCH</name>
<dbReference type="InterPro" id="IPR011032">
    <property type="entry name" value="GroES-like_sf"/>
</dbReference>
<dbReference type="Gene3D" id="3.40.50.720">
    <property type="entry name" value="NAD(P)-binding Rossmann-like Domain"/>
    <property type="match status" value="1"/>
</dbReference>
<dbReference type="Pfam" id="PF00107">
    <property type="entry name" value="ADH_zinc_N"/>
    <property type="match status" value="1"/>
</dbReference>
<dbReference type="InterPro" id="IPR036291">
    <property type="entry name" value="NAD(P)-bd_dom_sf"/>
</dbReference>
<keyword evidence="3 6" id="KW-0862">Zinc</keyword>
<dbReference type="SUPFAM" id="SSF51735">
    <property type="entry name" value="NAD(P)-binding Rossmann-fold domains"/>
    <property type="match status" value="1"/>
</dbReference>
<feature type="domain" description="Enoyl reductase (ER)" evidence="7">
    <location>
        <begin position="12"/>
        <end position="341"/>
    </location>
</feature>
<evidence type="ECO:0000256" key="4">
    <source>
        <dbReference type="ARBA" id="ARBA00023002"/>
    </source>
</evidence>
<comment type="cofactor">
    <cofactor evidence="1 6">
        <name>Zn(2+)</name>
        <dbReference type="ChEBI" id="CHEBI:29105"/>
    </cofactor>
</comment>